<gene>
    <name evidence="2" type="ordered locus">Cyan7425_0766</name>
</gene>
<feature type="region of interest" description="Disordered" evidence="1">
    <location>
        <begin position="86"/>
        <end position="107"/>
    </location>
</feature>
<organism evidence="2">
    <name type="scientific">Cyanothece sp. (strain PCC 7425 / ATCC 29141)</name>
    <dbReference type="NCBI Taxonomy" id="395961"/>
    <lineage>
        <taxon>Bacteria</taxon>
        <taxon>Bacillati</taxon>
        <taxon>Cyanobacteriota</taxon>
        <taxon>Cyanophyceae</taxon>
        <taxon>Gomontiellales</taxon>
        <taxon>Cyanothecaceae</taxon>
        <taxon>Cyanothece</taxon>
    </lineage>
</organism>
<dbReference type="AlphaFoldDB" id="B8HVX5"/>
<sequence>MIKSVADAIARGDYLAAAQLLQTLPAHDPWVMLYTAQVQERSEEFEQAETLYRQLLKTDYGPKIATEARRGLQRLSEQHKPAPTLVAVSTAPPPLPSTGPAPTLSAPDSNATSVLILEPLPNAAKPEAARKFAQVMNIETYAARLFLPSRGWRFYRAGRWSEIAQYGQQLSAQGIPVCWLPLEALQQVQVLEVSYFQSVTPEGATVWVEQGQAQPFSCKFAWAEVTQRVSGLLPIFEQVVARDKQGKFQRKEEIQDHAQICDLHLPGRNTILRLYRGVYQFNQGISLSTPKAPQTLPEETSWANWKHLEAFLDYYLPTVPHWTDFTLFAETIVDQTDLLSPIPAHIDLFRREESCWDPAFHLYSGLIFWKNLN</sequence>
<dbReference type="STRING" id="395961.Cyan7425_0766"/>
<dbReference type="EMBL" id="CP001344">
    <property type="protein sequence ID" value="ACL43153.1"/>
    <property type="molecule type" value="Genomic_DNA"/>
</dbReference>
<evidence type="ECO:0000313" key="2">
    <source>
        <dbReference type="EMBL" id="ACL43153.1"/>
    </source>
</evidence>
<proteinExistence type="predicted"/>
<reference evidence="2" key="1">
    <citation type="submission" date="2009-01" db="EMBL/GenBank/DDBJ databases">
        <title>Complete sequence of chromosome Cyanothece sp. PCC 7425.</title>
        <authorList>
            <consortium name="US DOE Joint Genome Institute"/>
            <person name="Lucas S."/>
            <person name="Copeland A."/>
            <person name="Lapidus A."/>
            <person name="Glavina del Rio T."/>
            <person name="Dalin E."/>
            <person name="Tice H."/>
            <person name="Bruce D."/>
            <person name="Goodwin L."/>
            <person name="Pitluck S."/>
            <person name="Sims D."/>
            <person name="Meineke L."/>
            <person name="Brettin T."/>
            <person name="Detter J.C."/>
            <person name="Han C."/>
            <person name="Larimer F."/>
            <person name="Land M."/>
            <person name="Hauser L."/>
            <person name="Kyrpides N."/>
            <person name="Ovchinnikova G."/>
            <person name="Liberton M."/>
            <person name="Stoeckel J."/>
            <person name="Banerjee A."/>
            <person name="Singh A."/>
            <person name="Page L."/>
            <person name="Sato H."/>
            <person name="Zhao L."/>
            <person name="Sherman L."/>
            <person name="Pakrasi H."/>
            <person name="Richardson P."/>
        </authorList>
    </citation>
    <scope>NUCLEOTIDE SEQUENCE</scope>
    <source>
        <strain evidence="2">PCC 7425</strain>
    </source>
</reference>
<name>B8HVX5_CYAP4</name>
<dbReference type="HOGENOM" id="CLU_749331_0_0_3"/>
<dbReference type="KEGG" id="cyn:Cyan7425_0766"/>
<evidence type="ECO:0000256" key="1">
    <source>
        <dbReference type="SAM" id="MobiDB-lite"/>
    </source>
</evidence>
<accession>B8HVX5</accession>
<dbReference type="eggNOG" id="COG0457">
    <property type="taxonomic scope" value="Bacteria"/>
</dbReference>
<evidence type="ECO:0008006" key="3">
    <source>
        <dbReference type="Google" id="ProtNLM"/>
    </source>
</evidence>
<dbReference type="OrthoDB" id="478276at2"/>
<protein>
    <recommendedName>
        <fullName evidence="3">Cyclic nucleotide-binding protein</fullName>
    </recommendedName>
</protein>